<comment type="subcellular location">
    <subcellularLocation>
        <location evidence="1">Cell membrane</location>
        <topology evidence="1">Multi-pass membrane protein</topology>
    </subcellularLocation>
</comment>
<keyword evidence="9 12" id="KW-1133">Transmembrane helix</keyword>
<dbReference type="Pfam" id="PF02518">
    <property type="entry name" value="HATPase_c"/>
    <property type="match status" value="1"/>
</dbReference>
<evidence type="ECO:0000256" key="2">
    <source>
        <dbReference type="ARBA" id="ARBA00022475"/>
    </source>
</evidence>
<keyword evidence="3" id="KW-0597">Phosphoprotein</keyword>
<dbReference type="InterPro" id="IPR003660">
    <property type="entry name" value="HAMP_dom"/>
</dbReference>
<evidence type="ECO:0000256" key="10">
    <source>
        <dbReference type="ARBA" id="ARBA00023012"/>
    </source>
</evidence>
<evidence type="ECO:0000259" key="13">
    <source>
        <dbReference type="PROSITE" id="PS50885"/>
    </source>
</evidence>
<keyword evidence="7" id="KW-0418">Kinase</keyword>
<dbReference type="CDD" id="cd06225">
    <property type="entry name" value="HAMP"/>
    <property type="match status" value="1"/>
</dbReference>
<evidence type="ECO:0000256" key="4">
    <source>
        <dbReference type="ARBA" id="ARBA00022679"/>
    </source>
</evidence>
<keyword evidence="6" id="KW-0547">Nucleotide-binding</keyword>
<dbReference type="InterPro" id="IPR050640">
    <property type="entry name" value="Bact_2-comp_sensor_kinase"/>
</dbReference>
<proteinExistence type="predicted"/>
<accession>A0A1R0ZMN3</accession>
<evidence type="ECO:0000256" key="3">
    <source>
        <dbReference type="ARBA" id="ARBA00022553"/>
    </source>
</evidence>
<dbReference type="SMART" id="SM00387">
    <property type="entry name" value="HATPase_c"/>
    <property type="match status" value="1"/>
</dbReference>
<evidence type="ECO:0000256" key="9">
    <source>
        <dbReference type="ARBA" id="ARBA00022989"/>
    </source>
</evidence>
<feature type="transmembrane region" description="Helical" evidence="12">
    <location>
        <begin position="305"/>
        <end position="327"/>
    </location>
</feature>
<dbReference type="Gene3D" id="3.30.565.10">
    <property type="entry name" value="Histidine kinase-like ATPase, C-terminal domain"/>
    <property type="match status" value="1"/>
</dbReference>
<dbReference type="SUPFAM" id="SSF55874">
    <property type="entry name" value="ATPase domain of HSP90 chaperone/DNA topoisomerase II/histidine kinase"/>
    <property type="match status" value="1"/>
</dbReference>
<dbReference type="Gene3D" id="6.10.340.10">
    <property type="match status" value="1"/>
</dbReference>
<gene>
    <name evidence="14" type="ORF">BSK65_06145</name>
</gene>
<dbReference type="RefSeq" id="WP_076283701.1">
    <property type="nucleotide sequence ID" value="NZ_MPTW01000002.1"/>
</dbReference>
<dbReference type="InterPro" id="IPR003594">
    <property type="entry name" value="HATPase_dom"/>
</dbReference>
<keyword evidence="11 12" id="KW-0472">Membrane</keyword>
<evidence type="ECO:0000256" key="5">
    <source>
        <dbReference type="ARBA" id="ARBA00022692"/>
    </source>
</evidence>
<reference evidence="14 15" key="1">
    <citation type="submission" date="2016-11" db="EMBL/GenBank/DDBJ databases">
        <title>Paenibacillus species isolates.</title>
        <authorList>
            <person name="Beno S.M."/>
        </authorList>
    </citation>
    <scope>NUCLEOTIDE SEQUENCE [LARGE SCALE GENOMIC DNA]</scope>
    <source>
        <strain evidence="14 15">FSL H7-0443</strain>
    </source>
</reference>
<dbReference type="InterPro" id="IPR010559">
    <property type="entry name" value="Sig_transdc_His_kin_internal"/>
</dbReference>
<dbReference type="Proteomes" id="UP000187425">
    <property type="component" value="Unassembled WGS sequence"/>
</dbReference>
<evidence type="ECO:0000256" key="1">
    <source>
        <dbReference type="ARBA" id="ARBA00004651"/>
    </source>
</evidence>
<dbReference type="Pfam" id="PF00672">
    <property type="entry name" value="HAMP"/>
    <property type="match status" value="1"/>
</dbReference>
<organism evidence="14 15">
    <name type="scientific">Paenibacillus odorifer</name>
    <dbReference type="NCBI Taxonomy" id="189426"/>
    <lineage>
        <taxon>Bacteria</taxon>
        <taxon>Bacillati</taxon>
        <taxon>Bacillota</taxon>
        <taxon>Bacilli</taxon>
        <taxon>Bacillales</taxon>
        <taxon>Paenibacillaceae</taxon>
        <taxon>Paenibacillus</taxon>
    </lineage>
</organism>
<keyword evidence="4" id="KW-0808">Transferase</keyword>
<evidence type="ECO:0000256" key="12">
    <source>
        <dbReference type="SAM" id="Phobius"/>
    </source>
</evidence>
<evidence type="ECO:0000313" key="15">
    <source>
        <dbReference type="Proteomes" id="UP000187425"/>
    </source>
</evidence>
<dbReference type="GO" id="GO:0005886">
    <property type="term" value="C:plasma membrane"/>
    <property type="evidence" value="ECO:0007669"/>
    <property type="project" value="UniProtKB-SubCell"/>
</dbReference>
<dbReference type="SUPFAM" id="SSF158472">
    <property type="entry name" value="HAMP domain-like"/>
    <property type="match status" value="1"/>
</dbReference>
<dbReference type="Gene3D" id="3.30.450.20">
    <property type="entry name" value="PAS domain"/>
    <property type="match status" value="2"/>
</dbReference>
<dbReference type="EMBL" id="MPTW01000002">
    <property type="protein sequence ID" value="OME73356.1"/>
    <property type="molecule type" value="Genomic_DNA"/>
</dbReference>
<evidence type="ECO:0000256" key="8">
    <source>
        <dbReference type="ARBA" id="ARBA00022840"/>
    </source>
</evidence>
<dbReference type="OrthoDB" id="9776552at2"/>
<dbReference type="SMART" id="SM00304">
    <property type="entry name" value="HAMP"/>
    <property type="match status" value="1"/>
</dbReference>
<dbReference type="InterPro" id="IPR036890">
    <property type="entry name" value="HATPase_C_sf"/>
</dbReference>
<evidence type="ECO:0000313" key="14">
    <source>
        <dbReference type="EMBL" id="OME73356.1"/>
    </source>
</evidence>
<keyword evidence="10" id="KW-0902">Two-component regulatory system</keyword>
<evidence type="ECO:0000256" key="11">
    <source>
        <dbReference type="ARBA" id="ARBA00023136"/>
    </source>
</evidence>
<evidence type="ECO:0000256" key="7">
    <source>
        <dbReference type="ARBA" id="ARBA00022777"/>
    </source>
</evidence>
<protein>
    <recommendedName>
        <fullName evidence="13">HAMP domain-containing protein</fullName>
    </recommendedName>
</protein>
<dbReference type="AlphaFoldDB" id="A0A1R0ZMN3"/>
<sequence>MHKLLRHTLHSLQFKIIGVTLTLFCIFTTATTYYWYDSLTKQATTTSVNNLYAMLQISNNNFETALKDIDRVTALISSNFGNNLNSRIFNYLKYKNVGDATLLQYRREAEDYMISLCNFKSYLNGMAVYDLEGNSLSYGPTMNGKEVLKQDWYEELKASDTAVKFIPPHFYSSYRRQDSDLVFSIARPIKYHGELIGLVVADIKISMLNDMFGIDNINDYAVFVMDEETGTPIFPAGSDAHKLNDTEMSSLTDKASVSDGRFVTMLRGENSLAVSQKMFLTGWRIIGFVPFNGILADFLNTRSQVVIIALLCGVMFILLVSLFTFFLSRNLRKLSRAVTTIDHENLNLDVDIRSKDEVGQLYQQIRIMIMRIRELITGIHNSEQEKRKSEMRALQAQINPHFLYNTLNTIKYLATLRGAQNIENVSIALSDMLHVNLSNDRFITVKEEIHYLQQYLEIQEYRYSGKFTCYFSVSEDVHDKMVPKLLLQPIVENALLHGLVPQNEVGILQIRVFTEDDLLRIRIKDNGKGMTEDDLTALLAFTASNTTHIGLANVRARLHLLFGELSSFTMWSEPNLYTTVEIGIPMITKGVQYD</sequence>
<comment type="caution">
    <text evidence="14">The sequence shown here is derived from an EMBL/GenBank/DDBJ whole genome shotgun (WGS) entry which is preliminary data.</text>
</comment>
<evidence type="ECO:0000256" key="6">
    <source>
        <dbReference type="ARBA" id="ARBA00022741"/>
    </source>
</evidence>
<feature type="transmembrane region" description="Helical" evidence="12">
    <location>
        <begin position="12"/>
        <end position="36"/>
    </location>
</feature>
<dbReference type="Pfam" id="PF06580">
    <property type="entry name" value="His_kinase"/>
    <property type="match status" value="1"/>
</dbReference>
<dbReference type="PROSITE" id="PS50885">
    <property type="entry name" value="HAMP"/>
    <property type="match status" value="1"/>
</dbReference>
<dbReference type="PANTHER" id="PTHR34220:SF11">
    <property type="entry name" value="SENSOR PROTEIN KINASE HPTS"/>
    <property type="match status" value="1"/>
</dbReference>
<keyword evidence="8" id="KW-0067">ATP-binding</keyword>
<dbReference type="GO" id="GO:0000155">
    <property type="term" value="F:phosphorelay sensor kinase activity"/>
    <property type="evidence" value="ECO:0007669"/>
    <property type="project" value="InterPro"/>
</dbReference>
<dbReference type="GO" id="GO:0005524">
    <property type="term" value="F:ATP binding"/>
    <property type="evidence" value="ECO:0007669"/>
    <property type="project" value="UniProtKB-KW"/>
</dbReference>
<feature type="domain" description="HAMP" evidence="13">
    <location>
        <begin position="325"/>
        <end position="377"/>
    </location>
</feature>
<keyword evidence="5 12" id="KW-0812">Transmembrane</keyword>
<dbReference type="PANTHER" id="PTHR34220">
    <property type="entry name" value="SENSOR HISTIDINE KINASE YPDA"/>
    <property type="match status" value="1"/>
</dbReference>
<dbReference type="InterPro" id="IPR033479">
    <property type="entry name" value="dCache_1"/>
</dbReference>
<name>A0A1R0ZMN3_9BACL</name>
<dbReference type="Pfam" id="PF02743">
    <property type="entry name" value="dCache_1"/>
    <property type="match status" value="1"/>
</dbReference>
<keyword evidence="2" id="KW-1003">Cell membrane</keyword>